<dbReference type="InterPro" id="IPR029060">
    <property type="entry name" value="PIN-like_dom_sf"/>
</dbReference>
<dbReference type="Proteomes" id="UP000286576">
    <property type="component" value="Unassembled WGS sequence"/>
</dbReference>
<proteinExistence type="predicted"/>
<evidence type="ECO:0000313" key="2">
    <source>
        <dbReference type="Proteomes" id="UP000286576"/>
    </source>
</evidence>
<dbReference type="RefSeq" id="WP_119588104.1">
    <property type="nucleotide sequence ID" value="NZ_CAWODQ010000003.1"/>
</dbReference>
<gene>
    <name evidence="1" type="ORF">D2V07_17000</name>
</gene>
<evidence type="ECO:0000313" key="1">
    <source>
        <dbReference type="EMBL" id="RIV83154.1"/>
    </source>
</evidence>
<evidence type="ECO:0008006" key="3">
    <source>
        <dbReference type="Google" id="ProtNLM"/>
    </source>
</evidence>
<sequence>MPNWIVAERAYDLPRNIALLDTNVLIALANPRDGNHEHTVGALDLGEYNWAVPHACLIEAWNMLVGRERRTDLAYALMQWVLTPGQVILVGDAIEPVSAAHTYSQAFKIDLVDASLIDLATRISRECGMHPAVQIATYDTGDFVRFFGRADLSFNVYDMLNTSSTADTD</sequence>
<dbReference type="EMBL" id="QXFL01000011">
    <property type="protein sequence ID" value="RIV83154.1"/>
    <property type="molecule type" value="Genomic_DNA"/>
</dbReference>
<keyword evidence="2" id="KW-1185">Reference proteome</keyword>
<comment type="caution">
    <text evidence="1">The sequence shown here is derived from an EMBL/GenBank/DDBJ whole genome shotgun (WGS) entry which is preliminary data.</text>
</comment>
<name>A0A418NNB4_9SPHN</name>
<organism evidence="1 2">
    <name type="scientific">Aurantiacibacter zhengii</name>
    <dbReference type="NCBI Taxonomy" id="2307003"/>
    <lineage>
        <taxon>Bacteria</taxon>
        <taxon>Pseudomonadati</taxon>
        <taxon>Pseudomonadota</taxon>
        <taxon>Alphaproteobacteria</taxon>
        <taxon>Sphingomonadales</taxon>
        <taxon>Erythrobacteraceae</taxon>
        <taxon>Aurantiacibacter</taxon>
    </lineage>
</organism>
<dbReference type="Gene3D" id="3.40.50.1010">
    <property type="entry name" value="5'-nuclease"/>
    <property type="match status" value="1"/>
</dbReference>
<dbReference type="AlphaFoldDB" id="A0A418NNB4"/>
<protein>
    <recommendedName>
        <fullName evidence="3">PIN domain-containing protein</fullName>
    </recommendedName>
</protein>
<accession>A0A418NNB4</accession>
<reference evidence="1 2" key="1">
    <citation type="submission" date="2018-08" db="EMBL/GenBank/DDBJ databases">
        <title>Erythrobacter zhengii sp.nov., a bacterium isolated from deep-sea sediment.</title>
        <authorList>
            <person name="Fang C."/>
            <person name="Wu Y.-H."/>
            <person name="Sun C."/>
            <person name="Wang H."/>
            <person name="Cheng H."/>
            <person name="Meng F.-X."/>
            <person name="Wang C.-S."/>
            <person name="Xu X.-W."/>
        </authorList>
    </citation>
    <scope>NUCLEOTIDE SEQUENCE [LARGE SCALE GENOMIC DNA]</scope>
    <source>
        <strain evidence="1 2">V18</strain>
    </source>
</reference>
<dbReference type="OrthoDB" id="8478651at2"/>
<dbReference type="SUPFAM" id="SSF88723">
    <property type="entry name" value="PIN domain-like"/>
    <property type="match status" value="1"/>
</dbReference>